<organism evidence="1 2">
    <name type="scientific">Henosepilachna vigintioctopunctata</name>
    <dbReference type="NCBI Taxonomy" id="420089"/>
    <lineage>
        <taxon>Eukaryota</taxon>
        <taxon>Metazoa</taxon>
        <taxon>Ecdysozoa</taxon>
        <taxon>Arthropoda</taxon>
        <taxon>Hexapoda</taxon>
        <taxon>Insecta</taxon>
        <taxon>Pterygota</taxon>
        <taxon>Neoptera</taxon>
        <taxon>Endopterygota</taxon>
        <taxon>Coleoptera</taxon>
        <taxon>Polyphaga</taxon>
        <taxon>Cucujiformia</taxon>
        <taxon>Coccinelloidea</taxon>
        <taxon>Coccinellidae</taxon>
        <taxon>Epilachninae</taxon>
        <taxon>Epilachnini</taxon>
        <taxon>Henosepilachna</taxon>
    </lineage>
</organism>
<feature type="non-terminal residue" evidence="1">
    <location>
        <position position="265"/>
    </location>
</feature>
<dbReference type="AlphaFoldDB" id="A0AAW1URW2"/>
<reference evidence="1 2" key="1">
    <citation type="submission" date="2023-03" db="EMBL/GenBank/DDBJ databases">
        <title>Genome insight into feeding habits of ladybird beetles.</title>
        <authorList>
            <person name="Li H.-S."/>
            <person name="Huang Y.-H."/>
            <person name="Pang H."/>
        </authorList>
    </citation>
    <scope>NUCLEOTIDE SEQUENCE [LARGE SCALE GENOMIC DNA]</scope>
    <source>
        <strain evidence="1">SYSU_2023b</strain>
        <tissue evidence="1">Whole body</tissue>
    </source>
</reference>
<evidence type="ECO:0000313" key="2">
    <source>
        <dbReference type="Proteomes" id="UP001431783"/>
    </source>
</evidence>
<protein>
    <submittedName>
        <fullName evidence="1">Uncharacterized protein</fullName>
    </submittedName>
</protein>
<dbReference type="EMBL" id="JARQZJ010000077">
    <property type="protein sequence ID" value="KAK9882556.1"/>
    <property type="molecule type" value="Genomic_DNA"/>
</dbReference>
<sequence>MRRQQHATMNTHRIQESQLSIDVRKAYKVTKKLVKMKTRRIFLLKCKHNQLCPRFLKMKTKHIVFSDTRLSEKFRKAMERFIRHTVNLLITDTAKQINKLGVTMENILKFIEDNETPHRSTIIRTEINERFNNLMSRYSDTHTKKLNILRLENNDNTKQMNTSGELFKSSIENYTSMVLPTYLTQTLALGAKFAIENNDHKMIPIHDILARVEAGIDRLSANNQNDIRMKVLQTLNTHIKEKKERKQGNKNNLELANLKKTKKFL</sequence>
<evidence type="ECO:0000313" key="1">
    <source>
        <dbReference type="EMBL" id="KAK9882556.1"/>
    </source>
</evidence>
<comment type="caution">
    <text evidence="1">The sequence shown here is derived from an EMBL/GenBank/DDBJ whole genome shotgun (WGS) entry which is preliminary data.</text>
</comment>
<gene>
    <name evidence="1" type="ORF">WA026_021906</name>
</gene>
<name>A0AAW1URW2_9CUCU</name>
<proteinExistence type="predicted"/>
<accession>A0AAW1URW2</accession>
<keyword evidence="2" id="KW-1185">Reference proteome</keyword>
<dbReference type="Proteomes" id="UP001431783">
    <property type="component" value="Unassembled WGS sequence"/>
</dbReference>